<name>A0AA36GIX0_CYLNA</name>
<dbReference type="Proteomes" id="UP001176961">
    <property type="component" value="Unassembled WGS sequence"/>
</dbReference>
<gene>
    <name evidence="2" type="ORF">CYNAS_LOCUS5783</name>
</gene>
<keyword evidence="3" id="KW-1185">Reference proteome</keyword>
<evidence type="ECO:0000313" key="3">
    <source>
        <dbReference type="Proteomes" id="UP001176961"/>
    </source>
</evidence>
<feature type="region of interest" description="Disordered" evidence="1">
    <location>
        <begin position="145"/>
        <end position="171"/>
    </location>
</feature>
<evidence type="ECO:0000256" key="1">
    <source>
        <dbReference type="SAM" id="MobiDB-lite"/>
    </source>
</evidence>
<protein>
    <submittedName>
        <fullName evidence="2">Uncharacterized protein</fullName>
    </submittedName>
</protein>
<comment type="caution">
    <text evidence="2">The sequence shown here is derived from an EMBL/GenBank/DDBJ whole genome shotgun (WGS) entry which is preliminary data.</text>
</comment>
<accession>A0AA36GIX0</accession>
<dbReference type="EMBL" id="CATQJL010000112">
    <property type="protein sequence ID" value="CAJ0593800.1"/>
    <property type="molecule type" value="Genomic_DNA"/>
</dbReference>
<dbReference type="AlphaFoldDB" id="A0AA36GIX0"/>
<proteinExistence type="predicted"/>
<organism evidence="2 3">
    <name type="scientific">Cylicocyclus nassatus</name>
    <name type="common">Nematode worm</name>
    <dbReference type="NCBI Taxonomy" id="53992"/>
    <lineage>
        <taxon>Eukaryota</taxon>
        <taxon>Metazoa</taxon>
        <taxon>Ecdysozoa</taxon>
        <taxon>Nematoda</taxon>
        <taxon>Chromadorea</taxon>
        <taxon>Rhabditida</taxon>
        <taxon>Rhabditina</taxon>
        <taxon>Rhabditomorpha</taxon>
        <taxon>Strongyloidea</taxon>
        <taxon>Strongylidae</taxon>
        <taxon>Cylicocyclus</taxon>
    </lineage>
</organism>
<sequence>MYTHTHMNSSRYSMMDLNTYTNGQQQVVPQQQQQMAQQSFLFFGQSITDSPFVSQASASVSGLDTNLLRAELIKEKALRQKVEQELEQHKRMVTDLTSRVQYAYFMMIQMQEAHRLNNSNQMQMLENAQLKEKIECLQKENERLSKELEDERMPRLDQEGSSDDKDQDGFDVDKIYSTKNELLLMALNYDLTSRHTPTSS</sequence>
<evidence type="ECO:0000313" key="2">
    <source>
        <dbReference type="EMBL" id="CAJ0593800.1"/>
    </source>
</evidence>
<reference evidence="2" key="1">
    <citation type="submission" date="2023-07" db="EMBL/GenBank/DDBJ databases">
        <authorList>
            <consortium name="CYATHOMIX"/>
        </authorList>
    </citation>
    <scope>NUCLEOTIDE SEQUENCE</scope>
    <source>
        <strain evidence="2">N/A</strain>
    </source>
</reference>